<keyword evidence="1" id="KW-0175">Coiled coil</keyword>
<evidence type="ECO:0000256" key="2">
    <source>
        <dbReference type="SAM" id="MobiDB-lite"/>
    </source>
</evidence>
<feature type="region of interest" description="Disordered" evidence="2">
    <location>
        <begin position="1"/>
        <end position="21"/>
    </location>
</feature>
<dbReference type="InterPro" id="IPR004244">
    <property type="entry name" value="Transposase_22"/>
</dbReference>
<gene>
    <name evidence="3" type="ORF">NDU88_004517</name>
</gene>
<dbReference type="Gene3D" id="3.30.70.1820">
    <property type="entry name" value="L1 transposable element, RRM domain"/>
    <property type="match status" value="1"/>
</dbReference>
<comment type="caution">
    <text evidence="3">The sequence shown here is derived from an EMBL/GenBank/DDBJ whole genome shotgun (WGS) entry which is preliminary data.</text>
</comment>
<organism evidence="3 4">
    <name type="scientific">Pleurodeles waltl</name>
    <name type="common">Iberian ribbed newt</name>
    <dbReference type="NCBI Taxonomy" id="8319"/>
    <lineage>
        <taxon>Eukaryota</taxon>
        <taxon>Metazoa</taxon>
        <taxon>Chordata</taxon>
        <taxon>Craniata</taxon>
        <taxon>Vertebrata</taxon>
        <taxon>Euteleostomi</taxon>
        <taxon>Amphibia</taxon>
        <taxon>Batrachia</taxon>
        <taxon>Caudata</taxon>
        <taxon>Salamandroidea</taxon>
        <taxon>Salamandridae</taxon>
        <taxon>Pleurodelinae</taxon>
        <taxon>Pleurodeles</taxon>
    </lineage>
</organism>
<proteinExistence type="predicted"/>
<dbReference type="AlphaFoldDB" id="A0AAV7WS70"/>
<evidence type="ECO:0000313" key="4">
    <source>
        <dbReference type="Proteomes" id="UP001066276"/>
    </source>
</evidence>
<evidence type="ECO:0000313" key="3">
    <source>
        <dbReference type="EMBL" id="KAJ1216919.1"/>
    </source>
</evidence>
<dbReference type="PANTHER" id="PTHR11505">
    <property type="entry name" value="L1 TRANSPOSABLE ELEMENT-RELATED"/>
    <property type="match status" value="1"/>
</dbReference>
<reference evidence="3" key="1">
    <citation type="journal article" date="2022" name="bioRxiv">
        <title>Sequencing and chromosome-scale assembly of the giantPleurodeles waltlgenome.</title>
        <authorList>
            <person name="Brown T."/>
            <person name="Elewa A."/>
            <person name="Iarovenko S."/>
            <person name="Subramanian E."/>
            <person name="Araus A.J."/>
            <person name="Petzold A."/>
            <person name="Susuki M."/>
            <person name="Suzuki K.-i.T."/>
            <person name="Hayashi T."/>
            <person name="Toyoda A."/>
            <person name="Oliveira C."/>
            <person name="Osipova E."/>
            <person name="Leigh N.D."/>
            <person name="Simon A."/>
            <person name="Yun M.H."/>
        </authorList>
    </citation>
    <scope>NUCLEOTIDE SEQUENCE</scope>
    <source>
        <strain evidence="3">20211129_DDA</strain>
        <tissue evidence="3">Liver</tissue>
    </source>
</reference>
<protein>
    <submittedName>
        <fullName evidence="3">Uncharacterized protein</fullName>
    </submittedName>
</protein>
<feature type="coiled-coil region" evidence="1">
    <location>
        <begin position="73"/>
        <end position="107"/>
    </location>
</feature>
<keyword evidence="4" id="KW-1185">Reference proteome</keyword>
<evidence type="ECO:0000256" key="1">
    <source>
        <dbReference type="SAM" id="Coils"/>
    </source>
</evidence>
<sequence>MADNATPNEESGLGTPSPPSNLELKKVILEGSKAITEKIDVVAITVALLHQDMGKMSRVEDLGTITDDMNEVLGTHTMELADQERQLQAHEAKLADLEDRSRRNNVRILGLPEGTEATLVEQFLESCLVEILPRLGNDGKLPVDRAHRTLGGRLKPGSPPRLLIMWMLWYKDKMNIQKEARKTRTVEYNGNRISFYPDYGVATQRRRRSIMAVKHKLRDKGLDYALLPPARLRIDVQGTRRFLKTMDNWC</sequence>
<dbReference type="Proteomes" id="UP001066276">
    <property type="component" value="Chromosome 1_1"/>
</dbReference>
<dbReference type="EMBL" id="JANPWB010000001">
    <property type="protein sequence ID" value="KAJ1216919.1"/>
    <property type="molecule type" value="Genomic_DNA"/>
</dbReference>
<accession>A0AAV7WS70</accession>
<name>A0AAV7WS70_PLEWA</name>